<proteinExistence type="predicted"/>
<sequence>GSTNFVSPHDLPITSMGDARGGTGTVDVVTVSADGRVARIKVFGKDPAAKSGGGWLWWILLVAIMLVGAWAGVLAEHMCKVYDGECAKEVAAKIITGNGGDVIKIALRKEL</sequence>
<dbReference type="Proteomes" id="UP001165082">
    <property type="component" value="Unassembled WGS sequence"/>
</dbReference>
<evidence type="ECO:0000313" key="3">
    <source>
        <dbReference type="Proteomes" id="UP001165082"/>
    </source>
</evidence>
<name>A0A9W7FWP9_9STRA</name>
<comment type="caution">
    <text evidence="2">The sequence shown here is derived from an EMBL/GenBank/DDBJ whole genome shotgun (WGS) entry which is preliminary data.</text>
</comment>
<feature type="non-terminal residue" evidence="2">
    <location>
        <position position="1"/>
    </location>
</feature>
<evidence type="ECO:0000256" key="1">
    <source>
        <dbReference type="SAM" id="Phobius"/>
    </source>
</evidence>
<dbReference type="AlphaFoldDB" id="A0A9W7FWP9"/>
<evidence type="ECO:0000313" key="2">
    <source>
        <dbReference type="EMBL" id="GMI21347.1"/>
    </source>
</evidence>
<accession>A0A9W7FWP9</accession>
<gene>
    <name evidence="2" type="ORF">TrRE_jg12269</name>
</gene>
<dbReference type="EMBL" id="BRXZ01008096">
    <property type="protein sequence ID" value="GMI21347.1"/>
    <property type="molecule type" value="Genomic_DNA"/>
</dbReference>
<keyword evidence="1" id="KW-0812">Transmembrane</keyword>
<keyword evidence="3" id="KW-1185">Reference proteome</keyword>
<keyword evidence="1" id="KW-0472">Membrane</keyword>
<keyword evidence="1" id="KW-1133">Transmembrane helix</keyword>
<feature type="transmembrane region" description="Helical" evidence="1">
    <location>
        <begin position="55"/>
        <end position="75"/>
    </location>
</feature>
<reference evidence="2" key="1">
    <citation type="submission" date="2022-07" db="EMBL/GenBank/DDBJ databases">
        <title>Genome analysis of Parmales, a sister group of diatoms, reveals the evolutionary specialization of diatoms from phago-mixotrophs to photoautotrophs.</title>
        <authorList>
            <person name="Ban H."/>
            <person name="Sato S."/>
            <person name="Yoshikawa S."/>
            <person name="Kazumasa Y."/>
            <person name="Nakamura Y."/>
            <person name="Ichinomiya M."/>
            <person name="Saitoh K."/>
            <person name="Sato N."/>
            <person name="Blanc-Mathieu R."/>
            <person name="Endo H."/>
            <person name="Kuwata A."/>
            <person name="Ogata H."/>
        </authorList>
    </citation>
    <scope>NUCLEOTIDE SEQUENCE</scope>
</reference>
<protein>
    <submittedName>
        <fullName evidence="2">Uncharacterized protein</fullName>
    </submittedName>
</protein>
<organism evidence="2 3">
    <name type="scientific">Triparma retinervis</name>
    <dbReference type="NCBI Taxonomy" id="2557542"/>
    <lineage>
        <taxon>Eukaryota</taxon>
        <taxon>Sar</taxon>
        <taxon>Stramenopiles</taxon>
        <taxon>Ochrophyta</taxon>
        <taxon>Bolidophyceae</taxon>
        <taxon>Parmales</taxon>
        <taxon>Triparmaceae</taxon>
        <taxon>Triparma</taxon>
    </lineage>
</organism>